<comment type="caution">
    <text evidence="3">The sequence shown here is derived from an EMBL/GenBank/DDBJ whole genome shotgun (WGS) entry which is preliminary data.</text>
</comment>
<dbReference type="SUPFAM" id="SSF54001">
    <property type="entry name" value="Cysteine proteinases"/>
    <property type="match status" value="1"/>
</dbReference>
<dbReference type="EMBL" id="QWIV01000013">
    <property type="protein sequence ID" value="RMZ59204.1"/>
    <property type="molecule type" value="Genomic_DNA"/>
</dbReference>
<dbReference type="PROSITE" id="PS51257">
    <property type="entry name" value="PROKAR_LIPOPROTEIN"/>
    <property type="match status" value="1"/>
</dbReference>
<keyword evidence="4" id="KW-1185">Reference proteome</keyword>
<gene>
    <name evidence="3" type="ORF">D1632_06025</name>
</gene>
<dbReference type="Gene3D" id="3.90.70.10">
    <property type="entry name" value="Cysteine proteinases"/>
    <property type="match status" value="1"/>
</dbReference>
<evidence type="ECO:0000313" key="4">
    <source>
        <dbReference type="Proteomes" id="UP000267524"/>
    </source>
</evidence>
<dbReference type="InterPro" id="IPR000668">
    <property type="entry name" value="Peptidase_C1A_C"/>
</dbReference>
<proteinExistence type="predicted"/>
<evidence type="ECO:0000313" key="3">
    <source>
        <dbReference type="EMBL" id="RMZ59204.1"/>
    </source>
</evidence>
<dbReference type="AlphaFoldDB" id="A0A3M7LAY4"/>
<feature type="region of interest" description="Disordered" evidence="1">
    <location>
        <begin position="22"/>
        <end position="47"/>
    </location>
</feature>
<evidence type="ECO:0000256" key="1">
    <source>
        <dbReference type="SAM" id="MobiDB-lite"/>
    </source>
</evidence>
<name>A0A3M7LAY4_9FLAO</name>
<dbReference type="GO" id="GO:0006508">
    <property type="term" value="P:proteolysis"/>
    <property type="evidence" value="ECO:0007669"/>
    <property type="project" value="InterPro"/>
</dbReference>
<organism evidence="3 4">
    <name type="scientific">Chryseobacterium nematophagum</name>
    <dbReference type="NCBI Taxonomy" id="2305228"/>
    <lineage>
        <taxon>Bacteria</taxon>
        <taxon>Pseudomonadati</taxon>
        <taxon>Bacteroidota</taxon>
        <taxon>Flavobacteriia</taxon>
        <taxon>Flavobacteriales</taxon>
        <taxon>Weeksellaceae</taxon>
        <taxon>Chryseobacterium group</taxon>
        <taxon>Chryseobacterium</taxon>
    </lineage>
</organism>
<reference evidence="3 4" key="1">
    <citation type="submission" date="2018-08" db="EMBL/GenBank/DDBJ databases">
        <title>Chryseobacterium nematophagum: a novel matrix digesting pathogen of nematodes.</title>
        <authorList>
            <person name="Page A."/>
            <person name="Roberts M."/>
            <person name="Felix M.-A."/>
            <person name="Weir W."/>
        </authorList>
    </citation>
    <scope>NUCLEOTIDE SEQUENCE [LARGE SCALE GENOMIC DNA]</scope>
    <source>
        <strain evidence="3 4">JUb275</strain>
    </source>
</reference>
<dbReference type="GO" id="GO:0008234">
    <property type="term" value="F:cysteine-type peptidase activity"/>
    <property type="evidence" value="ECO:0007669"/>
    <property type="project" value="InterPro"/>
</dbReference>
<dbReference type="RefSeq" id="WP_122546326.1">
    <property type="nucleotide sequence ID" value="NZ_QWIV01000013.1"/>
</dbReference>
<dbReference type="Pfam" id="PF00112">
    <property type="entry name" value="Peptidase_C1"/>
    <property type="match status" value="1"/>
</dbReference>
<dbReference type="PROSITE" id="PS00639">
    <property type="entry name" value="THIOL_PROTEASE_HIS"/>
    <property type="match status" value="1"/>
</dbReference>
<protein>
    <recommendedName>
        <fullName evidence="2">Peptidase C1A papain C-terminal domain-containing protein</fullName>
    </recommendedName>
</protein>
<evidence type="ECO:0000259" key="2">
    <source>
        <dbReference type="Pfam" id="PF00112"/>
    </source>
</evidence>
<feature type="domain" description="Peptidase C1A papain C-terminal" evidence="2">
    <location>
        <begin position="137"/>
        <end position="262"/>
    </location>
</feature>
<dbReference type="InterPro" id="IPR025660">
    <property type="entry name" value="Pept_his_AS"/>
</dbReference>
<dbReference type="Proteomes" id="UP000267524">
    <property type="component" value="Unassembled WGS sequence"/>
</dbReference>
<feature type="compositionally biased region" description="Polar residues" evidence="1">
    <location>
        <begin position="28"/>
        <end position="38"/>
    </location>
</feature>
<dbReference type="InterPro" id="IPR038765">
    <property type="entry name" value="Papain-like_cys_pep_sf"/>
</dbReference>
<dbReference type="CDD" id="cd02619">
    <property type="entry name" value="Peptidase_C1"/>
    <property type="match status" value="1"/>
</dbReference>
<accession>A0A3M7LAY4</accession>
<sequence>MKKTIFLAITGLVMTTVTSCNQDRDENQSSLSTTQSGMYSRPSHDHSVDPIALKDMYKAPLNRSYIIPNLPPIGNQGTEQSCVAWATAYAATTILERNFFNDPYRVERSPRFIYNQINKFTPTPKIIDGLNKLVEVGACSIEEMPYREGESNIPISPTQINLASSHKLTKWATVDLKNKTLVKTLLANNFPIIISVPTMLDPMGKIKAPDWTVTYCPVYDVFNANRHAVCVVGYDDVKGAYKVMNSYGKTYGDEGFFWISYNVFHGPTDKSPGAFLVEGYTAEVKRNTLPTK</sequence>